<proteinExistence type="predicted"/>
<dbReference type="RefSeq" id="WP_081161412.1">
    <property type="nucleotide sequence ID" value="NZ_LWBP01000017.1"/>
</dbReference>
<gene>
    <name evidence="1" type="ORF">A4R26_32975</name>
</gene>
<dbReference type="AlphaFoldDB" id="A0A1V9GAL2"/>
<organism evidence="1 2">
    <name type="scientific">Niastella populi</name>
    <dbReference type="NCBI Taxonomy" id="550983"/>
    <lineage>
        <taxon>Bacteria</taxon>
        <taxon>Pseudomonadati</taxon>
        <taxon>Bacteroidota</taxon>
        <taxon>Chitinophagia</taxon>
        <taxon>Chitinophagales</taxon>
        <taxon>Chitinophagaceae</taxon>
        <taxon>Niastella</taxon>
    </lineage>
</organism>
<dbReference type="InterPro" id="IPR029044">
    <property type="entry name" value="Nucleotide-diphossugar_trans"/>
</dbReference>
<dbReference type="OrthoDB" id="673863at2"/>
<comment type="caution">
    <text evidence="1">The sequence shown here is derived from an EMBL/GenBank/DDBJ whole genome shotgun (WGS) entry which is preliminary data.</text>
</comment>
<evidence type="ECO:0000313" key="1">
    <source>
        <dbReference type="EMBL" id="OQP67653.1"/>
    </source>
</evidence>
<name>A0A1V9GAL2_9BACT</name>
<reference evidence="2" key="1">
    <citation type="submission" date="2016-04" db="EMBL/GenBank/DDBJ databases">
        <authorList>
            <person name="Chen L."/>
            <person name="Zhuang W."/>
            <person name="Wang G."/>
        </authorList>
    </citation>
    <scope>NUCLEOTIDE SEQUENCE [LARGE SCALE GENOMIC DNA]</scope>
    <source>
        <strain evidence="2">208</strain>
    </source>
</reference>
<protein>
    <recommendedName>
        <fullName evidence="3">Glycosyl transferase</fullName>
    </recommendedName>
</protein>
<dbReference type="Proteomes" id="UP000192276">
    <property type="component" value="Unassembled WGS sequence"/>
</dbReference>
<dbReference type="STRING" id="550983.A4R26_32975"/>
<accession>A0A1V9GAL2</accession>
<sequence>MHVKKIFVNAHKYDFNLAKICIASIRYWYPDIPIFLIKEFIAGDFDTSFVEKKWKIQILDIPRKLFGWGYGKLEPLFLEDGESFLVLDSDTVMTGPVIDAVKDIDAQFIIDDEVQPAERFNEIYYNLDRICELEEKFIYPGYSFNSGQWFGTSGVLTRNDFSKVLDWTEPPRPKFPEIVFNGDQAHLNFIVHLKEQMKQVTVSRIKLMIWPKDGAADFIDLEKIRKKQNGFPYIIHWAGFKSDVITYLPRADILLFFQNYYYSRFSKIYRGIDQVYSRWLFYEKRTTSFFKKIKRKVSN</sequence>
<evidence type="ECO:0000313" key="2">
    <source>
        <dbReference type="Proteomes" id="UP000192276"/>
    </source>
</evidence>
<keyword evidence="2" id="KW-1185">Reference proteome</keyword>
<dbReference type="EMBL" id="LWBP01000017">
    <property type="protein sequence ID" value="OQP67653.1"/>
    <property type="molecule type" value="Genomic_DNA"/>
</dbReference>
<dbReference type="SUPFAM" id="SSF53448">
    <property type="entry name" value="Nucleotide-diphospho-sugar transferases"/>
    <property type="match status" value="1"/>
</dbReference>
<evidence type="ECO:0008006" key="3">
    <source>
        <dbReference type="Google" id="ProtNLM"/>
    </source>
</evidence>